<dbReference type="Proteomes" id="UP000028868">
    <property type="component" value="Unassembled WGS sequence"/>
</dbReference>
<name>A0A024P4G6_9BACI</name>
<feature type="transmembrane region" description="Helical" evidence="1">
    <location>
        <begin position="12"/>
        <end position="34"/>
    </location>
</feature>
<dbReference type="AlphaFoldDB" id="A0A024P4G6"/>
<keyword evidence="1" id="KW-1133">Transmembrane helix</keyword>
<evidence type="ECO:0000313" key="2">
    <source>
        <dbReference type="EMBL" id="CDQ23760.1"/>
    </source>
</evidence>
<reference evidence="2 3" key="2">
    <citation type="submission" date="2014-05" db="EMBL/GenBank/DDBJ databases">
        <title>Draft genome sequence of Halobacillus karajensis HK-03.</title>
        <authorList>
            <person name="Khelaifia S."/>
            <person name="Croce O."/>
            <person name="Lagier J.C."/>
            <person name="Raoult D."/>
        </authorList>
    </citation>
    <scope>NUCLEOTIDE SEQUENCE [LARGE SCALE GENOMIC DNA]</scope>
    <source>
        <strain evidence="2 3">HD-03</strain>
    </source>
</reference>
<dbReference type="EMBL" id="CCDI010000002">
    <property type="protein sequence ID" value="CDQ23760.1"/>
    <property type="molecule type" value="Genomic_DNA"/>
</dbReference>
<reference evidence="3" key="1">
    <citation type="submission" date="2014-03" db="EMBL/GenBank/DDBJ databases">
        <authorList>
            <person name="Urmite Genomes U."/>
        </authorList>
    </citation>
    <scope>NUCLEOTIDE SEQUENCE [LARGE SCALE GENOMIC DNA]</scope>
    <source>
        <strain evidence="3">HD-03</strain>
    </source>
</reference>
<proteinExistence type="predicted"/>
<evidence type="ECO:0000313" key="3">
    <source>
        <dbReference type="Proteomes" id="UP000028868"/>
    </source>
</evidence>
<evidence type="ECO:0000256" key="1">
    <source>
        <dbReference type="SAM" id="Phobius"/>
    </source>
</evidence>
<evidence type="ECO:0008006" key="4">
    <source>
        <dbReference type="Google" id="ProtNLM"/>
    </source>
</evidence>
<sequence length="145" mass="15747">MEACNKRGRSNVLDMWIGVIPIVMAIGTMALIIAEYSPVFEWIGAPFIPLLHLMQVPEAAAAAPTMVVGFADMFLPAVIGSGIESPLTRFVIACVSVTQLIYMSEVGGLLLGSKLPVTFKDLVIIFLERTLITLPIIVLMAHLFF</sequence>
<keyword evidence="1" id="KW-0472">Membrane</keyword>
<feature type="transmembrane region" description="Helical" evidence="1">
    <location>
        <begin position="123"/>
        <end position="144"/>
    </location>
</feature>
<gene>
    <name evidence="2" type="ORF">BN983_02011</name>
</gene>
<accession>A0A024P4G6</accession>
<feature type="transmembrane region" description="Helical" evidence="1">
    <location>
        <begin position="90"/>
        <end position="111"/>
    </location>
</feature>
<comment type="caution">
    <text evidence="2">The sequence shown here is derived from an EMBL/GenBank/DDBJ whole genome shotgun (WGS) entry which is preliminary data.</text>
</comment>
<keyword evidence="1" id="KW-0812">Transmembrane</keyword>
<protein>
    <recommendedName>
        <fullName evidence="4">Nucleoside transporter/FeoB GTPase Gate domain-containing protein</fullName>
    </recommendedName>
</protein>
<organism evidence="2 3">
    <name type="scientific">Halobacillus karajensis</name>
    <dbReference type="NCBI Taxonomy" id="195088"/>
    <lineage>
        <taxon>Bacteria</taxon>
        <taxon>Bacillati</taxon>
        <taxon>Bacillota</taxon>
        <taxon>Bacilli</taxon>
        <taxon>Bacillales</taxon>
        <taxon>Bacillaceae</taxon>
        <taxon>Halobacillus</taxon>
    </lineage>
</organism>
<feature type="transmembrane region" description="Helical" evidence="1">
    <location>
        <begin position="59"/>
        <end position="78"/>
    </location>
</feature>
<keyword evidence="3" id="KW-1185">Reference proteome</keyword>